<keyword evidence="1" id="KW-0540">Nuclease</keyword>
<keyword evidence="2" id="KW-1185">Reference proteome</keyword>
<organism evidence="1 2">
    <name type="scientific">Rhizobium phage RHph_I1_9</name>
    <dbReference type="NCBI Taxonomy" id="2509729"/>
    <lineage>
        <taxon>Viruses</taxon>
        <taxon>Duplodnaviria</taxon>
        <taxon>Heunggongvirae</taxon>
        <taxon>Uroviricota</taxon>
        <taxon>Caudoviricetes</taxon>
        <taxon>Pootjesviridae</taxon>
        <taxon>Staniewskivirinae</taxon>
        <taxon>Trinifflemingvirus</taxon>
        <taxon>Trinifflemingvirus I19</taxon>
    </lineage>
</organism>
<proteinExistence type="predicted"/>
<dbReference type="Proteomes" id="UP000615696">
    <property type="component" value="Segment"/>
</dbReference>
<reference evidence="1 2" key="1">
    <citation type="submission" date="2020-01" db="EMBL/GenBank/DDBJ databases">
        <title>Patterns of diversity and host range of bacteriophage communities associated with bean-nodulatin bacteria.</title>
        <authorList>
            <person name="Vann Cauwenberghe J."/>
            <person name="Santamaria R.I."/>
            <person name="Bustos P."/>
            <person name="Juarez S."/>
            <person name="Gonzalez V."/>
        </authorList>
    </citation>
    <scope>NUCLEOTIDE SEQUENCE [LARGE SCALE GENOMIC DNA]</scope>
    <source>
        <strain evidence="2">RHph</strain>
    </source>
</reference>
<protein>
    <submittedName>
        <fullName evidence="1">DNA repair exonuclease subunit 1 protein</fullName>
    </submittedName>
</protein>
<accession>A0A7S5R9T3</accession>
<dbReference type="Gene3D" id="3.60.21.10">
    <property type="match status" value="1"/>
</dbReference>
<dbReference type="InterPro" id="IPR029052">
    <property type="entry name" value="Metallo-depent_PP-like"/>
</dbReference>
<dbReference type="GO" id="GO:0004527">
    <property type="term" value="F:exonuclease activity"/>
    <property type="evidence" value="ECO:0007669"/>
    <property type="project" value="UniProtKB-KW"/>
</dbReference>
<evidence type="ECO:0000313" key="2">
    <source>
        <dbReference type="Proteomes" id="UP000615696"/>
    </source>
</evidence>
<name>A0A7S5R9T3_9CAUD</name>
<keyword evidence="1" id="KW-0269">Exonuclease</keyword>
<keyword evidence="1" id="KW-0378">Hydrolase</keyword>
<gene>
    <name evidence="1" type="ORF">EVC04_151</name>
</gene>
<dbReference type="SUPFAM" id="SSF56300">
    <property type="entry name" value="Metallo-dependent phosphatases"/>
    <property type="match status" value="1"/>
</dbReference>
<evidence type="ECO:0000313" key="1">
    <source>
        <dbReference type="EMBL" id="QIG73588.1"/>
    </source>
</evidence>
<sequence>MSDVFITGGFRLGKTNQNVDLIAELDKYVDWLCKQAEDNLSLDGVSLVVAGNFFDTKRALTIAQYHKANDIINRLDNSFEMIYFVVGDRDIPGRKNEGETLYDFFEFGHQDLHVIKKFTRIPVGSKSIYLVPFGEEKEVETVEKDDIFVNAGNNSFGSPFQMSWEDANVIGGYVHVTEDRNDRVFYPRKIFRKVDLKDGKIEGKNPIKWLSDNKKDLEGTCLEVVVALDTDKTLYSKFVGVLGTVKLADVKLTETFSFTSDKPMSSSRPDFAESLKPLLDRDGAKTKLEAIIAKLGG</sequence>
<dbReference type="EMBL" id="MN988532">
    <property type="protein sequence ID" value="QIG73588.1"/>
    <property type="molecule type" value="Genomic_DNA"/>
</dbReference>